<dbReference type="GO" id="GO:0003677">
    <property type="term" value="F:DNA binding"/>
    <property type="evidence" value="ECO:0007669"/>
    <property type="project" value="UniProtKB-KW"/>
</dbReference>
<dbReference type="STRING" id="460384.SAMN05216313_101299"/>
<gene>
    <name evidence="1" type="ORF">SAMN05216313_101299</name>
</gene>
<dbReference type="RefSeq" id="WP_092360546.1">
    <property type="nucleotide sequence ID" value="NZ_DAINWJ010000517.1"/>
</dbReference>
<keyword evidence="2" id="KW-1185">Reference proteome</keyword>
<dbReference type="Pfam" id="PF06224">
    <property type="entry name" value="AlkZ-like"/>
    <property type="match status" value="1"/>
</dbReference>
<keyword evidence="1" id="KW-0238">DNA-binding</keyword>
<protein>
    <submittedName>
        <fullName evidence="1">Winged helix DNA-binding domain-containing protein</fullName>
    </submittedName>
</protein>
<reference evidence="2" key="1">
    <citation type="submission" date="2016-10" db="EMBL/GenBank/DDBJ databases">
        <authorList>
            <person name="Varghese N."/>
            <person name="Submissions S."/>
        </authorList>
    </citation>
    <scope>NUCLEOTIDE SEQUENCE [LARGE SCALE GENOMIC DNA]</scope>
    <source>
        <strain evidence="2">NLAE-zl-G277</strain>
    </source>
</reference>
<dbReference type="PANTHER" id="PTHR38479">
    <property type="entry name" value="LMO0824 PROTEIN"/>
    <property type="match status" value="1"/>
</dbReference>
<dbReference type="PANTHER" id="PTHR38479:SF2">
    <property type="entry name" value="WINGED HELIX DNA-BINDING DOMAIN-CONTAINING PROTEIN"/>
    <property type="match status" value="1"/>
</dbReference>
<dbReference type="GeneID" id="93278679"/>
<sequence length="408" mass="45638">MTELSVEQIRRFRLAAHHLDRVYANADIPVVVGACGMQNSPPGAWETALFNRVPGCSRAEMERLLYEEKVLLQAWSMRGAPVVFPASESGAFLAALTAGEGEPWIYTQGIALALEFLQMDFDTLLEQMVQVLPQLDGRLILSKTALDQTIAEWMLPLLPEEKRKLWNQPSMYGSPDQQTVGGAVVSFLLRPCAYLGLVVFGERNGISPTFTSYKTWVGRGLEADHQEAARELVRKYLHCYGPATPDLFVTWLGCSKKQGRRLWELAAQEMEPVSVLGKRAFILAADRDGFGSPKELSREVLLLGGHDPFLDQRDRFILQPDKSLHKQIWKLVSNPGAIVYRGEIIGVWTGKKSGNKGMEIKMTLWKECGRDVRRELERLGAEYAAFRGIACSSIIFQVISKSDAQPHC</sequence>
<dbReference type="Proteomes" id="UP000198508">
    <property type="component" value="Unassembled WGS sequence"/>
</dbReference>
<accession>A0A1I0B0V5</accession>
<proteinExistence type="predicted"/>
<dbReference type="EMBL" id="FOIM01000001">
    <property type="protein sequence ID" value="SET00357.1"/>
    <property type="molecule type" value="Genomic_DNA"/>
</dbReference>
<dbReference type="AlphaFoldDB" id="A0A1I0B0V5"/>
<organism evidence="1 2">
    <name type="scientific">Enterocloster lavalensis</name>
    <dbReference type="NCBI Taxonomy" id="460384"/>
    <lineage>
        <taxon>Bacteria</taxon>
        <taxon>Bacillati</taxon>
        <taxon>Bacillota</taxon>
        <taxon>Clostridia</taxon>
        <taxon>Lachnospirales</taxon>
        <taxon>Lachnospiraceae</taxon>
        <taxon>Enterocloster</taxon>
    </lineage>
</organism>
<evidence type="ECO:0000313" key="1">
    <source>
        <dbReference type="EMBL" id="SET00357.1"/>
    </source>
</evidence>
<dbReference type="InterPro" id="IPR009351">
    <property type="entry name" value="AlkZ-like"/>
</dbReference>
<evidence type="ECO:0000313" key="2">
    <source>
        <dbReference type="Proteomes" id="UP000198508"/>
    </source>
</evidence>
<name>A0A1I0B0V5_9FIRM</name>